<dbReference type="AlphaFoldDB" id="N6UT48"/>
<dbReference type="EMBL" id="AQHN01000090">
    <property type="protein sequence ID" value="ENN83966.1"/>
    <property type="molecule type" value="Genomic_DNA"/>
</dbReference>
<comment type="caution">
    <text evidence="1">The sequence shown here is derived from an EMBL/GenBank/DDBJ whole genome shotgun (WGS) entry which is preliminary data.</text>
</comment>
<sequence>MIEADGAEQHRQVFLERRLAEMGVHRMRAVKELAEVFRADRDHQRQADGRPDRVAAADPVPEAEDALAVDAEGGDLVERRRNGGEVVLHGGFAERIGDELARRLGVGHRFDRRKRLRCDDEQRRFRLNELQDVGDVCAVDIGDEMRARAVMEGGERERRHDRTEIGAADADIDDVGDRLAGRALQRAGADTVGKFAHGGQHAVDVRHHILAVDEYWRVGAVAQRGVQHGAVFGEVDGNAREHFLALGSNAALGCELLEKGENVVVHRRLRVIHQQVVERGAEPGKAFGIGGEGSANIRGLRCRCGALQLIDEGVHGRLLAVRVAGCQT</sequence>
<evidence type="ECO:0000313" key="2">
    <source>
        <dbReference type="Proteomes" id="UP000012429"/>
    </source>
</evidence>
<protein>
    <submittedName>
        <fullName evidence="1">Uncharacterized protein</fullName>
    </submittedName>
</protein>
<dbReference type="Proteomes" id="UP000012429">
    <property type="component" value="Unassembled WGS sequence"/>
</dbReference>
<reference evidence="1 2" key="1">
    <citation type="journal article" date="2012" name="BMC Genomics">
        <title>Genomic basis of broad host range and environmental adaptability of Rhizobium tropici CIAT 899 and Rhizobium sp. PRF 81 which are used in inoculants for common bean (Phaseolus vulgaris L.).</title>
        <authorList>
            <person name="Ormeno-Orrillo E."/>
            <person name="Menna P."/>
            <person name="Almeida L.G."/>
            <person name="Ollero F.J."/>
            <person name="Nicolas M.F."/>
            <person name="Pains Rodrigues E."/>
            <person name="Shigueyoshi Nakatani A."/>
            <person name="Silva Batista J.S."/>
            <person name="Oliveira Chueire L.M."/>
            <person name="Souza R.C."/>
            <person name="Ribeiro Vasconcelos A.T."/>
            <person name="Megias M."/>
            <person name="Hungria M."/>
            <person name="Martinez-Romero E."/>
        </authorList>
    </citation>
    <scope>NUCLEOTIDE SEQUENCE [LARGE SCALE GENOMIC DNA]</scope>
    <source>
        <strain evidence="1 2">PRF 81</strain>
    </source>
</reference>
<keyword evidence="2" id="KW-1185">Reference proteome</keyword>
<gene>
    <name evidence="1" type="ORF">RHSP_70222</name>
</gene>
<name>N6UT48_9HYPH</name>
<accession>N6UT48</accession>
<proteinExistence type="predicted"/>
<evidence type="ECO:0000313" key="1">
    <source>
        <dbReference type="EMBL" id="ENN83966.1"/>
    </source>
</evidence>
<organism evidence="1 2">
    <name type="scientific">Rhizobium freirei PRF 81</name>
    <dbReference type="NCBI Taxonomy" id="363754"/>
    <lineage>
        <taxon>Bacteria</taxon>
        <taxon>Pseudomonadati</taxon>
        <taxon>Pseudomonadota</taxon>
        <taxon>Alphaproteobacteria</taxon>
        <taxon>Hyphomicrobiales</taxon>
        <taxon>Rhizobiaceae</taxon>
        <taxon>Rhizobium/Agrobacterium group</taxon>
        <taxon>Rhizobium</taxon>
    </lineage>
</organism>